<evidence type="ECO:0000313" key="2">
    <source>
        <dbReference type="EMBL" id="TCL12622.1"/>
    </source>
</evidence>
<protein>
    <submittedName>
        <fullName evidence="1">Uncharacterized protein</fullName>
    </submittedName>
</protein>
<dbReference type="Proteomes" id="UP000217726">
    <property type="component" value="Unassembled WGS sequence"/>
</dbReference>
<accession>A0A285F1H9</accession>
<proteinExistence type="predicted"/>
<dbReference type="RefSeq" id="WP_132130932.1">
    <property type="nucleotide sequence ID" value="NZ_OBDR01000002.1"/>
</dbReference>
<name>A0A285F1H9_9EURY</name>
<reference evidence="1" key="2">
    <citation type="submission" date="2017-09" db="EMBL/GenBank/DDBJ databases">
        <authorList>
            <person name="Ehlers B."/>
            <person name="Leendertz F.H."/>
        </authorList>
    </citation>
    <scope>NUCLEOTIDE SEQUENCE [LARGE SCALE GENOMIC DNA]</scope>
    <source>
        <strain evidence="1">WG-1MB</strain>
    </source>
</reference>
<keyword evidence="3" id="KW-1185">Reference proteome</keyword>
<dbReference type="AlphaFoldDB" id="A0A285F1H9"/>
<evidence type="ECO:0000313" key="4">
    <source>
        <dbReference type="Proteomes" id="UP000295404"/>
    </source>
</evidence>
<gene>
    <name evidence="2" type="ORF">C7960_1892</name>
    <name evidence="1" type="ORF">SAMN06295989_102270</name>
</gene>
<evidence type="ECO:0000313" key="1">
    <source>
        <dbReference type="EMBL" id="SNY04041.1"/>
    </source>
</evidence>
<reference evidence="3" key="1">
    <citation type="submission" date="2017-09" db="EMBL/GenBank/DDBJ databases">
        <authorList>
            <person name="Varghese N."/>
            <person name="Submissions S."/>
        </authorList>
    </citation>
    <scope>NUCLEOTIDE SEQUENCE [LARGE SCALE GENOMIC DNA]</scope>
    <source>
        <strain evidence="3">WG-1MB</strain>
    </source>
</reference>
<dbReference type="EMBL" id="SMMS01000001">
    <property type="protein sequence ID" value="TCL12622.1"/>
    <property type="molecule type" value="Genomic_DNA"/>
</dbReference>
<organism evidence="1 3">
    <name type="scientific">Methanohalophilus euhalobius</name>
    <dbReference type="NCBI Taxonomy" id="51203"/>
    <lineage>
        <taxon>Archaea</taxon>
        <taxon>Methanobacteriati</taxon>
        <taxon>Methanobacteriota</taxon>
        <taxon>Stenosarchaea group</taxon>
        <taxon>Methanomicrobia</taxon>
        <taxon>Methanosarcinales</taxon>
        <taxon>Methanosarcinaceae</taxon>
        <taxon>Methanohalophilus</taxon>
    </lineage>
</organism>
<dbReference type="Proteomes" id="UP000295404">
    <property type="component" value="Unassembled WGS sequence"/>
</dbReference>
<dbReference type="EMBL" id="OBDR01000002">
    <property type="protein sequence ID" value="SNY04041.1"/>
    <property type="molecule type" value="Genomic_DNA"/>
</dbReference>
<reference evidence="2 4" key="3">
    <citation type="submission" date="2019-03" db="EMBL/GenBank/DDBJ databases">
        <title>Subsurface microbial communities from deep shales in Ohio and West Virginia, USA.</title>
        <authorList>
            <person name="Wrighton K."/>
        </authorList>
    </citation>
    <scope>NUCLEOTIDE SEQUENCE [LARGE SCALE GENOMIC DNA]</scope>
    <source>
        <strain evidence="2 4">WG1_MB</strain>
    </source>
</reference>
<sequence length="170" mass="20043">MIRRERRQLEADDNSGLIISSLTKEPVRYDSFEERSAYPYNCVIDFHFVEYQIKNRLVNNKCTYIKKTPISREKRSFKNSDSLKKKKGFRKNNYVKPTSQKDKIKNNELKLDLADFIKSSNHTADKNHLFSSNSENTSNTHCNIPKKCITCNDKHNCRLLKQGFEEICKR</sequence>
<evidence type="ECO:0000313" key="3">
    <source>
        <dbReference type="Proteomes" id="UP000217726"/>
    </source>
</evidence>